<evidence type="ECO:0000313" key="1">
    <source>
        <dbReference type="Proteomes" id="UP000887576"/>
    </source>
</evidence>
<name>A0AC34RET1_9BILA</name>
<protein>
    <submittedName>
        <fullName evidence="2">Uncharacterized protein</fullName>
    </submittedName>
</protein>
<organism evidence="1 2">
    <name type="scientific">Panagrolaimus sp. JU765</name>
    <dbReference type="NCBI Taxonomy" id="591449"/>
    <lineage>
        <taxon>Eukaryota</taxon>
        <taxon>Metazoa</taxon>
        <taxon>Ecdysozoa</taxon>
        <taxon>Nematoda</taxon>
        <taxon>Chromadorea</taxon>
        <taxon>Rhabditida</taxon>
        <taxon>Tylenchina</taxon>
        <taxon>Panagrolaimomorpha</taxon>
        <taxon>Panagrolaimoidea</taxon>
        <taxon>Panagrolaimidae</taxon>
        <taxon>Panagrolaimus</taxon>
    </lineage>
</organism>
<reference evidence="2" key="1">
    <citation type="submission" date="2022-11" db="UniProtKB">
        <authorList>
            <consortium name="WormBaseParasite"/>
        </authorList>
    </citation>
    <scope>IDENTIFICATION</scope>
</reference>
<sequence length="500" mass="58050">MEPKNLSQIEKVFTNLKRQYTILGSLNSTINSKRSRYFENQCNQLNELYHIPSDYCPFYWDDIACWNATPPYSSIQSPCVSWPISKYPPKDAMVERRCLGGYWENMTERSLEMLYKSCNPHTVDENYAGIVLTSRYVALLGYCSSAFVLLFALFVFLYLKKLKCGPNRIHFNLFIAFFLRFLFSAIEVIYAVGWRGPPTKECTNFEFDITIWPKLFAVVWNYSILASYGWVFIEGLYLHNSIYFNVFQESRPIQYIVGGWVVPLFIIIIWSLFKATIDNTKYWMAYCDKNLYLIQQVPLIIIVVLEVICTVNIMRQLHSKVKNDSHLNERARYRKFARSFLFILLSIGGTHFIFDIVLHSANFLEPTGAIAIMIHCIYIIINSIWGFVISYIYCFNNAEIRSELWKRIKASKTKGNCPVHTDSPISLSTKIENGCAECALNKKLLELHNYPKMAIGTDCSNTVCSTIVNSEQNTVHKIQQRIYPRVTYLSFCREEADENS</sequence>
<evidence type="ECO:0000313" key="2">
    <source>
        <dbReference type="WBParaSite" id="JU765_v2.g6154.t1"/>
    </source>
</evidence>
<accession>A0AC34RET1</accession>
<proteinExistence type="predicted"/>
<dbReference type="WBParaSite" id="JU765_v2.g6154.t1">
    <property type="protein sequence ID" value="JU765_v2.g6154.t1"/>
    <property type="gene ID" value="JU765_v2.g6154"/>
</dbReference>
<dbReference type="Proteomes" id="UP000887576">
    <property type="component" value="Unplaced"/>
</dbReference>